<dbReference type="EMBL" id="BPLR01000687">
    <property type="protein sequence ID" value="GIY96657.1"/>
    <property type="molecule type" value="Genomic_DNA"/>
</dbReference>
<evidence type="ECO:0000313" key="1">
    <source>
        <dbReference type="EMBL" id="GIY96657.1"/>
    </source>
</evidence>
<keyword evidence="2" id="KW-1185">Reference proteome</keyword>
<evidence type="ECO:0000313" key="2">
    <source>
        <dbReference type="Proteomes" id="UP001054945"/>
    </source>
</evidence>
<gene>
    <name evidence="1" type="ORF">CEXT_128341</name>
</gene>
<accession>A0AAV4XNH3</accession>
<comment type="caution">
    <text evidence="1">The sequence shown here is derived from an EMBL/GenBank/DDBJ whole genome shotgun (WGS) entry which is preliminary data.</text>
</comment>
<protein>
    <submittedName>
        <fullName evidence="1">Uncharacterized protein</fullName>
    </submittedName>
</protein>
<dbReference type="Proteomes" id="UP001054945">
    <property type="component" value="Unassembled WGS sequence"/>
</dbReference>
<reference evidence="1 2" key="1">
    <citation type="submission" date="2021-06" db="EMBL/GenBank/DDBJ databases">
        <title>Caerostris extrusa draft genome.</title>
        <authorList>
            <person name="Kono N."/>
            <person name="Arakawa K."/>
        </authorList>
    </citation>
    <scope>NUCLEOTIDE SEQUENCE [LARGE SCALE GENOMIC DNA]</scope>
</reference>
<proteinExistence type="predicted"/>
<name>A0AAV4XNH3_CAEEX</name>
<sequence length="96" mass="10949">MEPSESVHAFNLESRRWKVREETGKDERGGVGQKINSCRRRLTNHFNCCECFNQRGLLKDLAGTPPGTARGSMERNTLKDQTSLQGRLVIVWKMSL</sequence>
<organism evidence="1 2">
    <name type="scientific">Caerostris extrusa</name>
    <name type="common">Bark spider</name>
    <name type="synonym">Caerostris bankana</name>
    <dbReference type="NCBI Taxonomy" id="172846"/>
    <lineage>
        <taxon>Eukaryota</taxon>
        <taxon>Metazoa</taxon>
        <taxon>Ecdysozoa</taxon>
        <taxon>Arthropoda</taxon>
        <taxon>Chelicerata</taxon>
        <taxon>Arachnida</taxon>
        <taxon>Araneae</taxon>
        <taxon>Araneomorphae</taxon>
        <taxon>Entelegynae</taxon>
        <taxon>Araneoidea</taxon>
        <taxon>Araneidae</taxon>
        <taxon>Caerostris</taxon>
    </lineage>
</organism>
<dbReference type="AlphaFoldDB" id="A0AAV4XNH3"/>